<dbReference type="AlphaFoldDB" id="A0A6C0INX8"/>
<dbReference type="EMBL" id="MN740232">
    <property type="protein sequence ID" value="QHT94904.1"/>
    <property type="molecule type" value="Genomic_DNA"/>
</dbReference>
<evidence type="ECO:0000313" key="1">
    <source>
        <dbReference type="EMBL" id="QHT94904.1"/>
    </source>
</evidence>
<reference evidence="1" key="1">
    <citation type="journal article" date="2020" name="Nature">
        <title>Giant virus diversity and host interactions through global metagenomics.</title>
        <authorList>
            <person name="Schulz F."/>
            <person name="Roux S."/>
            <person name="Paez-Espino D."/>
            <person name="Jungbluth S."/>
            <person name="Walsh D.A."/>
            <person name="Denef V.J."/>
            <person name="McMahon K.D."/>
            <person name="Konstantinidis K.T."/>
            <person name="Eloe-Fadrosh E.A."/>
            <person name="Kyrpides N.C."/>
            <person name="Woyke T."/>
        </authorList>
    </citation>
    <scope>NUCLEOTIDE SEQUENCE</scope>
    <source>
        <strain evidence="1">GVMAG-M-3300024261-37</strain>
    </source>
</reference>
<protein>
    <submittedName>
        <fullName evidence="1">Uncharacterized protein</fullName>
    </submittedName>
</protein>
<proteinExistence type="predicted"/>
<organism evidence="1">
    <name type="scientific">viral metagenome</name>
    <dbReference type="NCBI Taxonomy" id="1070528"/>
    <lineage>
        <taxon>unclassified sequences</taxon>
        <taxon>metagenomes</taxon>
        <taxon>organismal metagenomes</taxon>
    </lineage>
</organism>
<sequence>MSETENLINNLSCYMLNRANITNILNNIPSINKIEKKEKSNIDTHIHRKDLFFYPGHTCSDSLFWCVNVFRNGIDVIFNSTNKFTTEKNEKFTMVPFIRTKKQLLKNEKIKLKTVEGNLSSEPNISFQTLIALAIVFKFNLIYTTEKLFYEKIFDPTWTTCYIKELRNKHGVWLREDEPNYYEIKGNKIVVDDIDKPLKTLSNYKKGDLEDICKKLKIQYEAQGQKKFTKKKLYSLIQEHLN</sequence>
<accession>A0A6C0INX8</accession>
<name>A0A6C0INX8_9ZZZZ</name>